<dbReference type="GO" id="GO:0005794">
    <property type="term" value="C:Golgi apparatus"/>
    <property type="evidence" value="ECO:0007669"/>
    <property type="project" value="TreeGrafter"/>
</dbReference>
<reference evidence="10 11" key="1">
    <citation type="journal article" date="2017" name="Nat. Ecol. Evol.">
        <title>Scallop genome provides insights into evolution of bilaterian karyotype and development.</title>
        <authorList>
            <person name="Wang S."/>
            <person name="Zhang J."/>
            <person name="Jiao W."/>
            <person name="Li J."/>
            <person name="Xun X."/>
            <person name="Sun Y."/>
            <person name="Guo X."/>
            <person name="Huan P."/>
            <person name="Dong B."/>
            <person name="Zhang L."/>
            <person name="Hu X."/>
            <person name="Sun X."/>
            <person name="Wang J."/>
            <person name="Zhao C."/>
            <person name="Wang Y."/>
            <person name="Wang D."/>
            <person name="Huang X."/>
            <person name="Wang R."/>
            <person name="Lv J."/>
            <person name="Li Y."/>
            <person name="Zhang Z."/>
            <person name="Liu B."/>
            <person name="Lu W."/>
            <person name="Hui Y."/>
            <person name="Liang J."/>
            <person name="Zhou Z."/>
            <person name="Hou R."/>
            <person name="Li X."/>
            <person name="Liu Y."/>
            <person name="Li H."/>
            <person name="Ning X."/>
            <person name="Lin Y."/>
            <person name="Zhao L."/>
            <person name="Xing Q."/>
            <person name="Dou J."/>
            <person name="Li Y."/>
            <person name="Mao J."/>
            <person name="Guo H."/>
            <person name="Dou H."/>
            <person name="Li T."/>
            <person name="Mu C."/>
            <person name="Jiang W."/>
            <person name="Fu Q."/>
            <person name="Fu X."/>
            <person name="Miao Y."/>
            <person name="Liu J."/>
            <person name="Yu Q."/>
            <person name="Li R."/>
            <person name="Liao H."/>
            <person name="Li X."/>
            <person name="Kong Y."/>
            <person name="Jiang Z."/>
            <person name="Chourrout D."/>
            <person name="Li R."/>
            <person name="Bao Z."/>
        </authorList>
    </citation>
    <scope>NUCLEOTIDE SEQUENCE [LARGE SCALE GENOMIC DNA]</scope>
    <source>
        <strain evidence="10 11">PY_sf001</strain>
    </source>
</reference>
<accession>A0A210PWQ4</accession>
<dbReference type="Gene3D" id="1.10.510.10">
    <property type="entry name" value="Transferase(Phosphotransferase) domain 1"/>
    <property type="match status" value="1"/>
</dbReference>
<comment type="catalytic activity">
    <reaction evidence="7">
        <text>L-threonyl-[protein] + ATP = O-phospho-L-threonyl-[protein] + ADP + H(+)</text>
        <dbReference type="Rhea" id="RHEA:46608"/>
        <dbReference type="Rhea" id="RHEA-COMP:11060"/>
        <dbReference type="Rhea" id="RHEA-COMP:11605"/>
        <dbReference type="ChEBI" id="CHEBI:15378"/>
        <dbReference type="ChEBI" id="CHEBI:30013"/>
        <dbReference type="ChEBI" id="CHEBI:30616"/>
        <dbReference type="ChEBI" id="CHEBI:61977"/>
        <dbReference type="ChEBI" id="CHEBI:456216"/>
        <dbReference type="EC" id="2.7.11.1"/>
    </reaction>
</comment>
<dbReference type="CDD" id="cd13986">
    <property type="entry name" value="STKc_16"/>
    <property type="match status" value="1"/>
</dbReference>
<evidence type="ECO:0000256" key="5">
    <source>
        <dbReference type="ARBA" id="ARBA00022777"/>
    </source>
</evidence>
<dbReference type="OrthoDB" id="248923at2759"/>
<evidence type="ECO:0000256" key="7">
    <source>
        <dbReference type="ARBA" id="ARBA00047899"/>
    </source>
</evidence>
<name>A0A210PWQ4_MIZYE</name>
<keyword evidence="5 10" id="KW-0418">Kinase</keyword>
<dbReference type="EMBL" id="NEDP02005439">
    <property type="protein sequence ID" value="OWF40896.1"/>
    <property type="molecule type" value="Genomic_DNA"/>
</dbReference>
<gene>
    <name evidence="10" type="ORF">KP79_PYT19613</name>
</gene>
<evidence type="ECO:0000313" key="10">
    <source>
        <dbReference type="EMBL" id="OWF40896.1"/>
    </source>
</evidence>
<protein>
    <recommendedName>
        <fullName evidence="1">non-specific serine/threonine protein kinase</fullName>
        <ecNumber evidence="1">2.7.11.1</ecNumber>
    </recommendedName>
</protein>
<dbReference type="EC" id="2.7.11.1" evidence="1"/>
<dbReference type="InterPro" id="IPR000719">
    <property type="entry name" value="Prot_kinase_dom"/>
</dbReference>
<sequence>MNSIGLTYLLKMGCVCGRESLRINDRRFIVRSRLGEGGFSYVDLIEDARSHRTYALKRITCHSKDEERTAMQEVELMKTFKHTNLIPLEVSTMVQVDKYTKTLDIISEVLIVMPCYSKGSAQDIMERLVKKSDKLPEQRIWEIFLGLCQGLKVMHKHNPPYAHRDIKPANVMLSDDGQAILMDLGSAAKARVEISTPSIGRALQDEAAERCSMLYRAPELFNAEVGTTVDERTDIWSLGCTLYALAFLESPFDRAYQRGDSIALAVLSGNVKFPENSGYSGGIQEIILRLMKPSAAERPFIDEVLQLVQTNAYSSDNRV</sequence>
<evidence type="ECO:0000256" key="3">
    <source>
        <dbReference type="ARBA" id="ARBA00022679"/>
    </source>
</evidence>
<dbReference type="PANTHER" id="PTHR45998:SF2">
    <property type="entry name" value="SERINE_THREONINE-PROTEIN KINASE 16"/>
    <property type="match status" value="1"/>
</dbReference>
<dbReference type="GO" id="GO:0005524">
    <property type="term" value="F:ATP binding"/>
    <property type="evidence" value="ECO:0007669"/>
    <property type="project" value="UniProtKB-KW"/>
</dbReference>
<proteinExistence type="predicted"/>
<dbReference type="InterPro" id="IPR008271">
    <property type="entry name" value="Ser/Thr_kinase_AS"/>
</dbReference>
<dbReference type="SMART" id="SM00220">
    <property type="entry name" value="S_TKc"/>
    <property type="match status" value="1"/>
</dbReference>
<comment type="catalytic activity">
    <reaction evidence="8">
        <text>L-seryl-[protein] + ATP = O-phospho-L-seryl-[protein] + ADP + H(+)</text>
        <dbReference type="Rhea" id="RHEA:17989"/>
        <dbReference type="Rhea" id="RHEA-COMP:9863"/>
        <dbReference type="Rhea" id="RHEA-COMP:11604"/>
        <dbReference type="ChEBI" id="CHEBI:15378"/>
        <dbReference type="ChEBI" id="CHEBI:29999"/>
        <dbReference type="ChEBI" id="CHEBI:30616"/>
        <dbReference type="ChEBI" id="CHEBI:83421"/>
        <dbReference type="ChEBI" id="CHEBI:456216"/>
        <dbReference type="EC" id="2.7.11.1"/>
    </reaction>
</comment>
<keyword evidence="6" id="KW-0067">ATP-binding</keyword>
<dbReference type="InterPro" id="IPR011009">
    <property type="entry name" value="Kinase-like_dom_sf"/>
</dbReference>
<evidence type="ECO:0000259" key="9">
    <source>
        <dbReference type="PROSITE" id="PS50011"/>
    </source>
</evidence>
<dbReference type="AlphaFoldDB" id="A0A210PWQ4"/>
<evidence type="ECO:0000256" key="8">
    <source>
        <dbReference type="ARBA" id="ARBA00048679"/>
    </source>
</evidence>
<evidence type="ECO:0000256" key="6">
    <source>
        <dbReference type="ARBA" id="ARBA00022840"/>
    </source>
</evidence>
<keyword evidence="3" id="KW-0808">Transferase</keyword>
<dbReference type="STRING" id="6573.A0A210PWQ4"/>
<organism evidence="10 11">
    <name type="scientific">Mizuhopecten yessoensis</name>
    <name type="common">Japanese scallop</name>
    <name type="synonym">Patinopecten yessoensis</name>
    <dbReference type="NCBI Taxonomy" id="6573"/>
    <lineage>
        <taxon>Eukaryota</taxon>
        <taxon>Metazoa</taxon>
        <taxon>Spiralia</taxon>
        <taxon>Lophotrochozoa</taxon>
        <taxon>Mollusca</taxon>
        <taxon>Bivalvia</taxon>
        <taxon>Autobranchia</taxon>
        <taxon>Pteriomorphia</taxon>
        <taxon>Pectinida</taxon>
        <taxon>Pectinoidea</taxon>
        <taxon>Pectinidae</taxon>
        <taxon>Mizuhopecten</taxon>
    </lineage>
</organism>
<dbReference type="Pfam" id="PF00069">
    <property type="entry name" value="Pkinase"/>
    <property type="match status" value="1"/>
</dbReference>
<feature type="domain" description="Protein kinase" evidence="9">
    <location>
        <begin position="28"/>
        <end position="314"/>
    </location>
</feature>
<dbReference type="GO" id="GO:0004674">
    <property type="term" value="F:protein serine/threonine kinase activity"/>
    <property type="evidence" value="ECO:0007669"/>
    <property type="project" value="UniProtKB-KW"/>
</dbReference>
<keyword evidence="2" id="KW-0723">Serine/threonine-protein kinase</keyword>
<keyword evidence="4" id="KW-0547">Nucleotide-binding</keyword>
<evidence type="ECO:0000256" key="1">
    <source>
        <dbReference type="ARBA" id="ARBA00012513"/>
    </source>
</evidence>
<dbReference type="PROSITE" id="PS00108">
    <property type="entry name" value="PROTEIN_KINASE_ST"/>
    <property type="match status" value="1"/>
</dbReference>
<dbReference type="PANTHER" id="PTHR45998">
    <property type="entry name" value="SERINE/THREONINE-PROTEIN KINASE 16"/>
    <property type="match status" value="1"/>
</dbReference>
<dbReference type="PROSITE" id="PS50011">
    <property type="entry name" value="PROTEIN_KINASE_DOM"/>
    <property type="match status" value="1"/>
</dbReference>
<dbReference type="InterPro" id="IPR052239">
    <property type="entry name" value="Ser/Thr-specific_kinases"/>
</dbReference>
<evidence type="ECO:0000256" key="4">
    <source>
        <dbReference type="ARBA" id="ARBA00022741"/>
    </source>
</evidence>
<comment type="caution">
    <text evidence="10">The sequence shown here is derived from an EMBL/GenBank/DDBJ whole genome shotgun (WGS) entry which is preliminary data.</text>
</comment>
<evidence type="ECO:0000313" key="11">
    <source>
        <dbReference type="Proteomes" id="UP000242188"/>
    </source>
</evidence>
<dbReference type="SUPFAM" id="SSF56112">
    <property type="entry name" value="Protein kinase-like (PK-like)"/>
    <property type="match status" value="1"/>
</dbReference>
<evidence type="ECO:0000256" key="2">
    <source>
        <dbReference type="ARBA" id="ARBA00022527"/>
    </source>
</evidence>
<keyword evidence="11" id="KW-1185">Reference proteome</keyword>
<dbReference type="Proteomes" id="UP000242188">
    <property type="component" value="Unassembled WGS sequence"/>
</dbReference>